<keyword evidence="2" id="KW-1185">Reference proteome</keyword>
<accession>A0A090E2I6</accession>
<reference evidence="2" key="1">
    <citation type="submission" date="2014-08" db="EMBL/GenBank/DDBJ databases">
        <authorList>
            <person name="Moulin L."/>
        </authorList>
    </citation>
    <scope>NUCLEOTIDE SEQUENCE [LARGE SCALE GENOMIC DNA]</scope>
</reference>
<evidence type="ECO:0000313" key="1">
    <source>
        <dbReference type="EMBL" id="CDX21013.1"/>
    </source>
</evidence>
<organism evidence="1 2">
    <name type="scientific">Mesorhizobium plurifarium</name>
    <dbReference type="NCBI Taxonomy" id="69974"/>
    <lineage>
        <taxon>Bacteria</taxon>
        <taxon>Pseudomonadati</taxon>
        <taxon>Pseudomonadota</taxon>
        <taxon>Alphaproteobacteria</taxon>
        <taxon>Hyphomicrobiales</taxon>
        <taxon>Phyllobacteriaceae</taxon>
        <taxon>Mesorhizobium</taxon>
    </lineage>
</organism>
<evidence type="ECO:0000313" key="2">
    <source>
        <dbReference type="Proteomes" id="UP000045285"/>
    </source>
</evidence>
<dbReference type="EMBL" id="CCMZ01000028">
    <property type="protein sequence ID" value="CDX21013.1"/>
    <property type="molecule type" value="Genomic_DNA"/>
</dbReference>
<proteinExistence type="predicted"/>
<dbReference type="Gene3D" id="3.30.420.40">
    <property type="match status" value="1"/>
</dbReference>
<sequence>MVAGDFPPAGELFTQPLREAISRHTLIRLDESEMGPATELLMASFGGDASALGAVGAALHQIGN</sequence>
<protein>
    <submittedName>
        <fullName evidence="1">Uncharacterized protein</fullName>
    </submittedName>
</protein>
<name>A0A090E2I6_MESPL</name>
<gene>
    <name evidence="1" type="ORF">MPL3356_340138</name>
</gene>
<dbReference type="Proteomes" id="UP000045285">
    <property type="component" value="Unassembled WGS sequence"/>
</dbReference>
<dbReference type="AlphaFoldDB" id="A0A090E2I6"/>